<sequence>MSKQRKKISSMEAITKNGNAIEKKLRSFDKGKLLNMLTDLGDPLNPLKALHTSIEDWKNSKNKEETIEHVYVKIAEAQSIVSLDTHHSLARSLLKELRPLAIEFSNQLIVEYDCKTASEKALAEIAVAAYIRILQFTEIMTRQARNEQCSPTLNEFYKSASQELDRANRHFLTAITTLKQMKSPVITVQVKATTAFIAQNQQINAIARDETKR</sequence>
<dbReference type="AlphaFoldDB" id="A0A1F7V9V8"/>
<evidence type="ECO:0000313" key="2">
    <source>
        <dbReference type="Proteomes" id="UP000176593"/>
    </source>
</evidence>
<protein>
    <submittedName>
        <fullName evidence="1">Uncharacterized protein</fullName>
    </submittedName>
</protein>
<name>A0A1F7V9V8_9BACT</name>
<accession>A0A1F7V9V8</accession>
<evidence type="ECO:0000313" key="1">
    <source>
        <dbReference type="EMBL" id="OGL86744.1"/>
    </source>
</evidence>
<organism evidence="1 2">
    <name type="scientific">Candidatus Uhrbacteria bacterium RIFCSPLOWO2_02_FULL_48_18</name>
    <dbReference type="NCBI Taxonomy" id="1802408"/>
    <lineage>
        <taxon>Bacteria</taxon>
        <taxon>Candidatus Uhriibacteriota</taxon>
    </lineage>
</organism>
<proteinExistence type="predicted"/>
<dbReference type="EMBL" id="MGEQ01000007">
    <property type="protein sequence ID" value="OGL86744.1"/>
    <property type="molecule type" value="Genomic_DNA"/>
</dbReference>
<reference evidence="1 2" key="1">
    <citation type="journal article" date="2016" name="Nat. Commun.">
        <title>Thousands of microbial genomes shed light on interconnected biogeochemical processes in an aquifer system.</title>
        <authorList>
            <person name="Anantharaman K."/>
            <person name="Brown C.T."/>
            <person name="Hug L.A."/>
            <person name="Sharon I."/>
            <person name="Castelle C.J."/>
            <person name="Probst A.J."/>
            <person name="Thomas B.C."/>
            <person name="Singh A."/>
            <person name="Wilkins M.J."/>
            <person name="Karaoz U."/>
            <person name="Brodie E.L."/>
            <person name="Williams K.H."/>
            <person name="Hubbard S.S."/>
            <person name="Banfield J.F."/>
        </authorList>
    </citation>
    <scope>NUCLEOTIDE SEQUENCE [LARGE SCALE GENOMIC DNA]</scope>
</reference>
<comment type="caution">
    <text evidence="1">The sequence shown here is derived from an EMBL/GenBank/DDBJ whole genome shotgun (WGS) entry which is preliminary data.</text>
</comment>
<dbReference type="Proteomes" id="UP000176593">
    <property type="component" value="Unassembled WGS sequence"/>
</dbReference>
<gene>
    <name evidence="1" type="ORF">A3I41_05455</name>
</gene>